<accession>A0A8X6FUR4</accession>
<dbReference type="Gene3D" id="2.120.10.80">
    <property type="entry name" value="Kelch-type beta propeller"/>
    <property type="match status" value="1"/>
</dbReference>
<name>A0A8X6FUR4_TRICU</name>
<dbReference type="InterPro" id="IPR015915">
    <property type="entry name" value="Kelch-typ_b-propeller"/>
</dbReference>
<comment type="caution">
    <text evidence="3">The sequence shown here is derived from an EMBL/GenBank/DDBJ whole genome shotgun (WGS) entry which is preliminary data.</text>
</comment>
<protein>
    <submittedName>
        <fullName evidence="3">Uncharacterized protein</fullName>
    </submittedName>
</protein>
<proteinExistence type="predicted"/>
<organism evidence="3 4">
    <name type="scientific">Trichonephila clavata</name>
    <name type="common">Joro spider</name>
    <name type="synonym">Nephila clavata</name>
    <dbReference type="NCBI Taxonomy" id="2740835"/>
    <lineage>
        <taxon>Eukaryota</taxon>
        <taxon>Metazoa</taxon>
        <taxon>Ecdysozoa</taxon>
        <taxon>Arthropoda</taxon>
        <taxon>Chelicerata</taxon>
        <taxon>Arachnida</taxon>
        <taxon>Araneae</taxon>
        <taxon>Araneomorphae</taxon>
        <taxon>Entelegynae</taxon>
        <taxon>Araneoidea</taxon>
        <taxon>Nephilidae</taxon>
        <taxon>Trichonephila</taxon>
    </lineage>
</organism>
<dbReference type="InterPro" id="IPR006652">
    <property type="entry name" value="Kelch_1"/>
</dbReference>
<dbReference type="Proteomes" id="UP000887116">
    <property type="component" value="Unassembled WGS sequence"/>
</dbReference>
<evidence type="ECO:0000256" key="2">
    <source>
        <dbReference type="ARBA" id="ARBA00022737"/>
    </source>
</evidence>
<dbReference type="OrthoDB" id="6428518at2759"/>
<sequence length="77" mass="8430">KVYVCGGFDGVQVQKSAEIYDPEQDQWTLVPDMLGPRSGQILVSYQGTLLVIGGFDGEIRLRTGKKKLAINRCSTIA</sequence>
<keyword evidence="4" id="KW-1185">Reference proteome</keyword>
<evidence type="ECO:0000313" key="3">
    <source>
        <dbReference type="EMBL" id="GFQ87779.1"/>
    </source>
</evidence>
<dbReference type="PANTHER" id="PTHR46344">
    <property type="entry name" value="OS02G0202900 PROTEIN"/>
    <property type="match status" value="1"/>
</dbReference>
<dbReference type="Pfam" id="PF01344">
    <property type="entry name" value="Kelch_1"/>
    <property type="match status" value="1"/>
</dbReference>
<keyword evidence="1" id="KW-0880">Kelch repeat</keyword>
<dbReference type="EMBL" id="BMAO01033206">
    <property type="protein sequence ID" value="GFQ87779.1"/>
    <property type="molecule type" value="Genomic_DNA"/>
</dbReference>
<dbReference type="SUPFAM" id="SSF117281">
    <property type="entry name" value="Kelch motif"/>
    <property type="match status" value="1"/>
</dbReference>
<dbReference type="SMART" id="SM00612">
    <property type="entry name" value="Kelch"/>
    <property type="match status" value="1"/>
</dbReference>
<reference evidence="3" key="1">
    <citation type="submission" date="2020-07" db="EMBL/GenBank/DDBJ databases">
        <title>Multicomponent nature underlies the extraordinary mechanical properties of spider dragline silk.</title>
        <authorList>
            <person name="Kono N."/>
            <person name="Nakamura H."/>
            <person name="Mori M."/>
            <person name="Yoshida Y."/>
            <person name="Ohtoshi R."/>
            <person name="Malay A.D."/>
            <person name="Moran D.A.P."/>
            <person name="Tomita M."/>
            <person name="Numata K."/>
            <person name="Arakawa K."/>
        </authorList>
    </citation>
    <scope>NUCLEOTIDE SEQUENCE</scope>
</reference>
<evidence type="ECO:0000256" key="1">
    <source>
        <dbReference type="ARBA" id="ARBA00022441"/>
    </source>
</evidence>
<evidence type="ECO:0000313" key="4">
    <source>
        <dbReference type="Proteomes" id="UP000887116"/>
    </source>
</evidence>
<feature type="non-terminal residue" evidence="3">
    <location>
        <position position="1"/>
    </location>
</feature>
<dbReference type="PANTHER" id="PTHR46344:SF27">
    <property type="entry name" value="KELCH REPEAT SUPERFAMILY PROTEIN"/>
    <property type="match status" value="1"/>
</dbReference>
<keyword evidence="2" id="KW-0677">Repeat</keyword>
<dbReference type="AlphaFoldDB" id="A0A8X6FUR4"/>
<gene>
    <name evidence="3" type="ORF">TNCT_564561</name>
</gene>